<evidence type="ECO:0000313" key="4">
    <source>
        <dbReference type="EMBL" id="EDV99741.1"/>
    </source>
</evidence>
<feature type="region of interest" description="Disordered" evidence="2">
    <location>
        <begin position="92"/>
        <end position="127"/>
    </location>
</feature>
<dbReference type="EMBL" id="CH916370">
    <property type="protein sequence ID" value="EDV99741.1"/>
    <property type="molecule type" value="Genomic_DNA"/>
</dbReference>
<feature type="compositionally biased region" description="Polar residues" evidence="2">
    <location>
        <begin position="95"/>
        <end position="104"/>
    </location>
</feature>
<feature type="signal peptide" evidence="3">
    <location>
        <begin position="1"/>
        <end position="26"/>
    </location>
</feature>
<feature type="region of interest" description="Disordered" evidence="2">
    <location>
        <begin position="146"/>
        <end position="200"/>
    </location>
</feature>
<feature type="compositionally biased region" description="Polar residues" evidence="2">
    <location>
        <begin position="116"/>
        <end position="127"/>
    </location>
</feature>
<keyword evidence="5" id="KW-1185">Reference proteome</keyword>
<organism evidence="5">
    <name type="scientific">Drosophila grimshawi</name>
    <name type="common">Hawaiian fruit fly</name>
    <name type="synonym">Idiomyia grimshawi</name>
    <dbReference type="NCBI Taxonomy" id="7222"/>
    <lineage>
        <taxon>Eukaryota</taxon>
        <taxon>Metazoa</taxon>
        <taxon>Ecdysozoa</taxon>
        <taxon>Arthropoda</taxon>
        <taxon>Hexapoda</taxon>
        <taxon>Insecta</taxon>
        <taxon>Pterygota</taxon>
        <taxon>Neoptera</taxon>
        <taxon>Endopterygota</taxon>
        <taxon>Diptera</taxon>
        <taxon>Brachycera</taxon>
        <taxon>Muscomorpha</taxon>
        <taxon>Ephydroidea</taxon>
        <taxon>Drosophilidae</taxon>
        <taxon>Drosophila</taxon>
        <taxon>Hawaiian Drosophila</taxon>
    </lineage>
</organism>
<feature type="compositionally biased region" description="Basic residues" evidence="2">
    <location>
        <begin position="177"/>
        <end position="190"/>
    </location>
</feature>
<sequence length="357" mass="39961">MKSSMWRKGAQPLSLILLLVVICARAAPLEEQQTRAQEHEHDKDLTTIKTTLEEKQPQSQDHIDCKLTFDATMDSLDDQQLQALQLQDNGCNVLRTGSSSSSPNKPADTDKPVSVVRQSSPGNSSSQPLYELQLVVWPSDVEDGDDFLPTAATTPPKSTTTRRTTKIPVTTKSTTRATRRPAGRPTRRPTTKSPSPLPSYEDQLAVFPQMDVEEENFDYVFGELQPVASTQRPWASSTTPKPTYTSSWEPAEKVYILENYHIKYGNGKEEYKLVLSNGLVNYMKLYVKRVGKDLINVQEGYYSVPVDGKKSKIRIIHYIADEHGYKVYKMEDGALKKVLPTRGPVKATESPESMPVV</sequence>
<keyword evidence="1" id="KW-0193">Cuticle</keyword>
<gene>
    <name evidence="4" type="primary">Dgri\GH12248</name>
    <name evidence="4" type="ORF">Dgri_GH12248</name>
</gene>
<dbReference type="InterPro" id="IPR000618">
    <property type="entry name" value="Insect_cuticle"/>
</dbReference>
<feature type="chain" id="PRO_5002809350" evidence="3">
    <location>
        <begin position="27"/>
        <end position="357"/>
    </location>
</feature>
<dbReference type="Proteomes" id="UP000001070">
    <property type="component" value="Unassembled WGS sequence"/>
</dbReference>
<evidence type="ECO:0000256" key="1">
    <source>
        <dbReference type="PROSITE-ProRule" id="PRU00497"/>
    </source>
</evidence>
<evidence type="ECO:0000313" key="5">
    <source>
        <dbReference type="Proteomes" id="UP000001070"/>
    </source>
</evidence>
<dbReference type="KEGG" id="dgr:6564721"/>
<feature type="compositionally biased region" description="Low complexity" evidence="2">
    <location>
        <begin position="149"/>
        <end position="176"/>
    </location>
</feature>
<reference evidence="4 5" key="1">
    <citation type="journal article" date="2007" name="Nature">
        <title>Evolution of genes and genomes on the Drosophila phylogeny.</title>
        <authorList>
            <consortium name="Drosophila 12 Genomes Consortium"/>
            <person name="Clark A.G."/>
            <person name="Eisen M.B."/>
            <person name="Smith D.R."/>
            <person name="Bergman C.M."/>
            <person name="Oliver B."/>
            <person name="Markow T.A."/>
            <person name="Kaufman T.C."/>
            <person name="Kellis M."/>
            <person name="Gelbart W."/>
            <person name="Iyer V.N."/>
            <person name="Pollard D.A."/>
            <person name="Sackton T.B."/>
            <person name="Larracuente A.M."/>
            <person name="Singh N.D."/>
            <person name="Abad J.P."/>
            <person name="Abt D.N."/>
            <person name="Adryan B."/>
            <person name="Aguade M."/>
            <person name="Akashi H."/>
            <person name="Anderson W.W."/>
            <person name="Aquadro C.F."/>
            <person name="Ardell D.H."/>
            <person name="Arguello R."/>
            <person name="Artieri C.G."/>
            <person name="Barbash D.A."/>
            <person name="Barker D."/>
            <person name="Barsanti P."/>
            <person name="Batterham P."/>
            <person name="Batzoglou S."/>
            <person name="Begun D."/>
            <person name="Bhutkar A."/>
            <person name="Blanco E."/>
            <person name="Bosak S.A."/>
            <person name="Bradley R.K."/>
            <person name="Brand A.D."/>
            <person name="Brent M.R."/>
            <person name="Brooks A.N."/>
            <person name="Brown R.H."/>
            <person name="Butlin R.K."/>
            <person name="Caggese C."/>
            <person name="Calvi B.R."/>
            <person name="Bernardo de Carvalho A."/>
            <person name="Caspi A."/>
            <person name="Castrezana S."/>
            <person name="Celniker S.E."/>
            <person name="Chang J.L."/>
            <person name="Chapple C."/>
            <person name="Chatterji S."/>
            <person name="Chinwalla A."/>
            <person name="Civetta A."/>
            <person name="Clifton S.W."/>
            <person name="Comeron J.M."/>
            <person name="Costello J.C."/>
            <person name="Coyne J.A."/>
            <person name="Daub J."/>
            <person name="David R.G."/>
            <person name="Delcher A.L."/>
            <person name="Delehaunty K."/>
            <person name="Do C.B."/>
            <person name="Ebling H."/>
            <person name="Edwards K."/>
            <person name="Eickbush T."/>
            <person name="Evans J.D."/>
            <person name="Filipski A."/>
            <person name="Findeiss S."/>
            <person name="Freyhult E."/>
            <person name="Fulton L."/>
            <person name="Fulton R."/>
            <person name="Garcia A.C."/>
            <person name="Gardiner A."/>
            <person name="Garfield D.A."/>
            <person name="Garvin B.E."/>
            <person name="Gibson G."/>
            <person name="Gilbert D."/>
            <person name="Gnerre S."/>
            <person name="Godfrey J."/>
            <person name="Good R."/>
            <person name="Gotea V."/>
            <person name="Gravely B."/>
            <person name="Greenberg A.J."/>
            <person name="Griffiths-Jones S."/>
            <person name="Gross S."/>
            <person name="Guigo R."/>
            <person name="Gustafson E.A."/>
            <person name="Haerty W."/>
            <person name="Hahn M.W."/>
            <person name="Halligan D.L."/>
            <person name="Halpern A.L."/>
            <person name="Halter G.M."/>
            <person name="Han M.V."/>
            <person name="Heger A."/>
            <person name="Hillier L."/>
            <person name="Hinrichs A.S."/>
            <person name="Holmes I."/>
            <person name="Hoskins R.A."/>
            <person name="Hubisz M.J."/>
            <person name="Hultmark D."/>
            <person name="Huntley M.A."/>
            <person name="Jaffe D.B."/>
            <person name="Jagadeeshan S."/>
            <person name="Jeck W.R."/>
            <person name="Johnson J."/>
            <person name="Jones C.D."/>
            <person name="Jordan W.C."/>
            <person name="Karpen G.H."/>
            <person name="Kataoka E."/>
            <person name="Keightley P.D."/>
            <person name="Kheradpour P."/>
            <person name="Kirkness E.F."/>
            <person name="Koerich L.B."/>
            <person name="Kristiansen K."/>
            <person name="Kudrna D."/>
            <person name="Kulathinal R.J."/>
            <person name="Kumar S."/>
            <person name="Kwok R."/>
            <person name="Lander E."/>
            <person name="Langley C.H."/>
            <person name="Lapoint R."/>
            <person name="Lazzaro B.P."/>
            <person name="Lee S.J."/>
            <person name="Levesque L."/>
            <person name="Li R."/>
            <person name="Lin C.F."/>
            <person name="Lin M.F."/>
            <person name="Lindblad-Toh K."/>
            <person name="Llopart A."/>
            <person name="Long M."/>
            <person name="Low L."/>
            <person name="Lozovsky E."/>
            <person name="Lu J."/>
            <person name="Luo M."/>
            <person name="Machado C.A."/>
            <person name="Makalowski W."/>
            <person name="Marzo M."/>
            <person name="Matsuda M."/>
            <person name="Matzkin L."/>
            <person name="McAllister B."/>
            <person name="McBride C.S."/>
            <person name="McKernan B."/>
            <person name="McKernan K."/>
            <person name="Mendez-Lago M."/>
            <person name="Minx P."/>
            <person name="Mollenhauer M.U."/>
            <person name="Montooth K."/>
            <person name="Mount S.M."/>
            <person name="Mu X."/>
            <person name="Myers E."/>
            <person name="Negre B."/>
            <person name="Newfeld S."/>
            <person name="Nielsen R."/>
            <person name="Noor M.A."/>
            <person name="O'Grady P."/>
            <person name="Pachter L."/>
            <person name="Papaceit M."/>
            <person name="Parisi M.J."/>
            <person name="Parisi M."/>
            <person name="Parts L."/>
            <person name="Pedersen J.S."/>
            <person name="Pesole G."/>
            <person name="Phillippy A.M."/>
            <person name="Ponting C.P."/>
            <person name="Pop M."/>
            <person name="Porcelli D."/>
            <person name="Powell J.R."/>
            <person name="Prohaska S."/>
            <person name="Pruitt K."/>
            <person name="Puig M."/>
            <person name="Quesneville H."/>
            <person name="Ram K.R."/>
            <person name="Rand D."/>
            <person name="Rasmussen M.D."/>
            <person name="Reed L.K."/>
            <person name="Reenan R."/>
            <person name="Reily A."/>
            <person name="Remington K.A."/>
            <person name="Rieger T.T."/>
            <person name="Ritchie M.G."/>
            <person name="Robin C."/>
            <person name="Rogers Y.H."/>
            <person name="Rohde C."/>
            <person name="Rozas J."/>
            <person name="Rubenfield M.J."/>
            <person name="Ruiz A."/>
            <person name="Russo S."/>
            <person name="Salzberg S.L."/>
            <person name="Sanchez-Gracia A."/>
            <person name="Saranga D.J."/>
            <person name="Sato H."/>
            <person name="Schaeffer S.W."/>
            <person name="Schatz M.C."/>
            <person name="Schlenke T."/>
            <person name="Schwartz R."/>
            <person name="Segarra C."/>
            <person name="Singh R.S."/>
            <person name="Sirot L."/>
            <person name="Sirota M."/>
            <person name="Sisneros N.B."/>
            <person name="Smith C.D."/>
            <person name="Smith T.F."/>
            <person name="Spieth J."/>
            <person name="Stage D.E."/>
            <person name="Stark A."/>
            <person name="Stephan W."/>
            <person name="Strausberg R.L."/>
            <person name="Strempel S."/>
            <person name="Sturgill D."/>
            <person name="Sutton G."/>
            <person name="Sutton G.G."/>
            <person name="Tao W."/>
            <person name="Teichmann S."/>
            <person name="Tobari Y.N."/>
            <person name="Tomimura Y."/>
            <person name="Tsolas J.M."/>
            <person name="Valente V.L."/>
            <person name="Venter E."/>
            <person name="Venter J.C."/>
            <person name="Vicario S."/>
            <person name="Vieira F.G."/>
            <person name="Vilella A.J."/>
            <person name="Villasante A."/>
            <person name="Walenz B."/>
            <person name="Wang J."/>
            <person name="Wasserman M."/>
            <person name="Watts T."/>
            <person name="Wilson D."/>
            <person name="Wilson R.K."/>
            <person name="Wing R.A."/>
            <person name="Wolfner M.F."/>
            <person name="Wong A."/>
            <person name="Wong G.K."/>
            <person name="Wu C.I."/>
            <person name="Wu G."/>
            <person name="Yamamoto D."/>
            <person name="Yang H.P."/>
            <person name="Yang S.P."/>
            <person name="Yorke J.A."/>
            <person name="Yoshida K."/>
            <person name="Zdobnov E."/>
            <person name="Zhang P."/>
            <person name="Zhang Y."/>
            <person name="Zimin A.V."/>
            <person name="Baldwin J."/>
            <person name="Abdouelleil A."/>
            <person name="Abdulkadir J."/>
            <person name="Abebe A."/>
            <person name="Abera B."/>
            <person name="Abreu J."/>
            <person name="Acer S.C."/>
            <person name="Aftuck L."/>
            <person name="Alexander A."/>
            <person name="An P."/>
            <person name="Anderson E."/>
            <person name="Anderson S."/>
            <person name="Arachi H."/>
            <person name="Azer M."/>
            <person name="Bachantsang P."/>
            <person name="Barry A."/>
            <person name="Bayul T."/>
            <person name="Berlin A."/>
            <person name="Bessette D."/>
            <person name="Bloom T."/>
            <person name="Blye J."/>
            <person name="Boguslavskiy L."/>
            <person name="Bonnet C."/>
            <person name="Boukhgalter B."/>
            <person name="Bourzgui I."/>
            <person name="Brown A."/>
            <person name="Cahill P."/>
            <person name="Channer S."/>
            <person name="Cheshatsang Y."/>
            <person name="Chuda L."/>
            <person name="Citroen M."/>
            <person name="Collymore A."/>
            <person name="Cooke P."/>
            <person name="Costello M."/>
            <person name="D'Aco K."/>
            <person name="Daza R."/>
            <person name="De Haan G."/>
            <person name="DeGray S."/>
            <person name="DeMaso C."/>
            <person name="Dhargay N."/>
            <person name="Dooley K."/>
            <person name="Dooley E."/>
            <person name="Doricent M."/>
            <person name="Dorje P."/>
            <person name="Dorjee K."/>
            <person name="Dupes A."/>
            <person name="Elong R."/>
            <person name="Falk J."/>
            <person name="Farina A."/>
            <person name="Faro S."/>
            <person name="Ferguson D."/>
            <person name="Fisher S."/>
            <person name="Foley C.D."/>
            <person name="Franke A."/>
            <person name="Friedrich D."/>
            <person name="Gadbois L."/>
            <person name="Gearin G."/>
            <person name="Gearin C.R."/>
            <person name="Giannoukos G."/>
            <person name="Goode T."/>
            <person name="Graham J."/>
            <person name="Grandbois E."/>
            <person name="Grewal S."/>
            <person name="Gyaltsen K."/>
            <person name="Hafez N."/>
            <person name="Hagos B."/>
            <person name="Hall J."/>
            <person name="Henson C."/>
            <person name="Hollinger A."/>
            <person name="Honan T."/>
            <person name="Huard M.D."/>
            <person name="Hughes L."/>
            <person name="Hurhula B."/>
            <person name="Husby M.E."/>
            <person name="Kamat A."/>
            <person name="Kanga B."/>
            <person name="Kashin S."/>
            <person name="Khazanovich D."/>
            <person name="Kisner P."/>
            <person name="Lance K."/>
            <person name="Lara M."/>
            <person name="Lee W."/>
            <person name="Lennon N."/>
            <person name="Letendre F."/>
            <person name="LeVine R."/>
            <person name="Lipovsky A."/>
            <person name="Liu X."/>
            <person name="Liu J."/>
            <person name="Liu S."/>
            <person name="Lokyitsang T."/>
            <person name="Lokyitsang Y."/>
            <person name="Lubonja R."/>
            <person name="Lui A."/>
            <person name="MacDonald P."/>
            <person name="Magnisalis V."/>
            <person name="Maru K."/>
            <person name="Matthews C."/>
            <person name="McCusker W."/>
            <person name="McDonough S."/>
            <person name="Mehta T."/>
            <person name="Meldrim J."/>
            <person name="Meneus L."/>
            <person name="Mihai O."/>
            <person name="Mihalev A."/>
            <person name="Mihova T."/>
            <person name="Mittelman R."/>
            <person name="Mlenga V."/>
            <person name="Montmayeur A."/>
            <person name="Mulrain L."/>
            <person name="Navidi A."/>
            <person name="Naylor J."/>
            <person name="Negash T."/>
            <person name="Nguyen T."/>
            <person name="Nguyen N."/>
            <person name="Nicol R."/>
            <person name="Norbu C."/>
            <person name="Norbu N."/>
            <person name="Novod N."/>
            <person name="O'Neill B."/>
            <person name="Osman S."/>
            <person name="Markiewicz E."/>
            <person name="Oyono O.L."/>
            <person name="Patti C."/>
            <person name="Phunkhang P."/>
            <person name="Pierre F."/>
            <person name="Priest M."/>
            <person name="Raghuraman S."/>
            <person name="Rege F."/>
            <person name="Reyes R."/>
            <person name="Rise C."/>
            <person name="Rogov P."/>
            <person name="Ross K."/>
            <person name="Ryan E."/>
            <person name="Settipalli S."/>
            <person name="Shea T."/>
            <person name="Sherpa N."/>
            <person name="Shi L."/>
            <person name="Shih D."/>
            <person name="Sparrow T."/>
            <person name="Spaulding J."/>
            <person name="Stalker J."/>
            <person name="Stange-Thomann N."/>
            <person name="Stavropoulos S."/>
            <person name="Stone C."/>
            <person name="Strader C."/>
            <person name="Tesfaye S."/>
            <person name="Thomson T."/>
            <person name="Thoulutsang Y."/>
            <person name="Thoulutsang D."/>
            <person name="Topham K."/>
            <person name="Topping I."/>
            <person name="Tsamla T."/>
            <person name="Vassiliev H."/>
            <person name="Vo A."/>
            <person name="Wangchuk T."/>
            <person name="Wangdi T."/>
            <person name="Weiand M."/>
            <person name="Wilkinson J."/>
            <person name="Wilson A."/>
            <person name="Yadav S."/>
            <person name="Young G."/>
            <person name="Yu Q."/>
            <person name="Zembek L."/>
            <person name="Zhong D."/>
            <person name="Zimmer A."/>
            <person name="Zwirko Z."/>
            <person name="Jaffe D.B."/>
            <person name="Alvarez P."/>
            <person name="Brockman W."/>
            <person name="Butler J."/>
            <person name="Chin C."/>
            <person name="Gnerre S."/>
            <person name="Grabherr M."/>
            <person name="Kleber M."/>
            <person name="Mauceli E."/>
            <person name="MacCallum I."/>
        </authorList>
    </citation>
    <scope>NUCLEOTIDE SEQUENCE [LARGE SCALE GENOMIC DNA]</scope>
    <source>
        <strain evidence="5">Tucson 15287-2541.00</strain>
    </source>
</reference>
<evidence type="ECO:0000256" key="2">
    <source>
        <dbReference type="SAM" id="MobiDB-lite"/>
    </source>
</evidence>
<dbReference type="AlphaFoldDB" id="B4JJI9"/>
<name>B4JJI9_DROGR</name>
<keyword evidence="3" id="KW-0732">Signal</keyword>
<accession>B4JJI9</accession>
<protein>
    <submittedName>
        <fullName evidence="4">GH12248</fullName>
    </submittedName>
</protein>
<dbReference type="HOGENOM" id="CLU_044643_0_0_1"/>
<dbReference type="GO" id="GO:0042302">
    <property type="term" value="F:structural constituent of cuticle"/>
    <property type="evidence" value="ECO:0007669"/>
    <property type="project" value="UniProtKB-UniRule"/>
</dbReference>
<dbReference type="OMA" id="LVVICAR"/>
<proteinExistence type="predicted"/>
<dbReference type="eggNOG" id="ENOG502R0VH">
    <property type="taxonomic scope" value="Eukaryota"/>
</dbReference>
<dbReference type="InParanoid" id="B4JJI9"/>
<dbReference type="PROSITE" id="PS51155">
    <property type="entry name" value="CHIT_BIND_RR_2"/>
    <property type="match status" value="1"/>
</dbReference>
<dbReference type="OrthoDB" id="8067572at2759"/>
<evidence type="ECO:0000256" key="3">
    <source>
        <dbReference type="SAM" id="SignalP"/>
    </source>
</evidence>
<dbReference type="PhylomeDB" id="B4JJI9"/>